<dbReference type="EC" id="3.2.1.-" evidence="10"/>
<evidence type="ECO:0000256" key="8">
    <source>
        <dbReference type="ARBA" id="ARBA00047669"/>
    </source>
</evidence>
<dbReference type="AlphaFoldDB" id="A0A812DEC1"/>
<comment type="catalytic activity">
    <reaction evidence="9">
        <text>N(4)-(alpha-D-Man-(1-&gt;2)-alpha-D-Man-(1-&gt;2)-alpha-D-Man-(1-&gt;3)-[alpha-D-Man-(1-&gt;2)-alpha-D-Man-(1-&gt;3)-[alpha-D-Man-(1-&gt;2)-alpha-D-Man-(1-&gt;6)]-alpha-D-Man-(1-&gt;6)]-beta-D-Man-(1-&gt;4)-beta-D-GlcNAc-(1-&gt;4)-beta-D-GlcNAc)-L-asparaginyl-[protein] (N-glucan mannose isomer 9A1,2,3B1,2,3) + 4 H2O = N(4)-(alpha-D-Man-(1-&gt;3)-[alpha-D-Man-(1-&gt;3)-[alpha-D-Man-(1-&gt;6)]-alpha-D-Man-(1-&gt;6)]-beta-D-Man-(1-&gt;4)-beta-D-GlcNAc-(1-&gt;4)-beta-D-GlcNAc)-L-asparaginyl-[protein] (N-glucan mannose isomer 5A1,2) + 4 beta-D-mannose</text>
        <dbReference type="Rhea" id="RHEA:56008"/>
        <dbReference type="Rhea" id="RHEA-COMP:14356"/>
        <dbReference type="Rhea" id="RHEA-COMP:14367"/>
        <dbReference type="ChEBI" id="CHEBI:15377"/>
        <dbReference type="ChEBI" id="CHEBI:28563"/>
        <dbReference type="ChEBI" id="CHEBI:59087"/>
        <dbReference type="ChEBI" id="CHEBI:139493"/>
        <dbReference type="EC" id="3.2.1.113"/>
    </reaction>
</comment>
<name>A0A812DEC1_ACAPH</name>
<evidence type="ECO:0000313" key="12">
    <source>
        <dbReference type="EMBL" id="CAE1296113.1"/>
    </source>
</evidence>
<evidence type="ECO:0000256" key="11">
    <source>
        <dbReference type="SAM" id="MobiDB-lite"/>
    </source>
</evidence>
<dbReference type="SUPFAM" id="SSF48225">
    <property type="entry name" value="Seven-hairpin glycosidases"/>
    <property type="match status" value="1"/>
</dbReference>
<dbReference type="GO" id="GO:0016020">
    <property type="term" value="C:membrane"/>
    <property type="evidence" value="ECO:0007669"/>
    <property type="project" value="InterPro"/>
</dbReference>
<protein>
    <recommendedName>
        <fullName evidence="10">alpha-1,2-Mannosidase</fullName>
        <ecNumber evidence="10">3.2.1.-</ecNumber>
    </recommendedName>
</protein>
<dbReference type="PANTHER" id="PTHR11742">
    <property type="entry name" value="MANNOSYL-OLIGOSACCHARIDE ALPHA-1,2-MANNOSIDASE-RELATED"/>
    <property type="match status" value="1"/>
</dbReference>
<dbReference type="InterPro" id="IPR050749">
    <property type="entry name" value="Glycosyl_Hydrolase_47"/>
</dbReference>
<evidence type="ECO:0000256" key="1">
    <source>
        <dbReference type="ARBA" id="ARBA00001913"/>
    </source>
</evidence>
<dbReference type="GO" id="GO:0005783">
    <property type="term" value="C:endoplasmic reticulum"/>
    <property type="evidence" value="ECO:0007669"/>
    <property type="project" value="TreeGrafter"/>
</dbReference>
<evidence type="ECO:0000313" key="13">
    <source>
        <dbReference type="Proteomes" id="UP000597762"/>
    </source>
</evidence>
<dbReference type="PANTHER" id="PTHR11742:SF55">
    <property type="entry name" value="ENDOPLASMIC RETICULUM MANNOSYL-OLIGOSACCHARIDE 1,2-ALPHA-MANNOSIDASE"/>
    <property type="match status" value="1"/>
</dbReference>
<dbReference type="PRINTS" id="PR00747">
    <property type="entry name" value="GLYHDRLASE47"/>
</dbReference>
<accession>A0A812DEC1</accession>
<gene>
    <name evidence="12" type="ORF">SPHA_51242</name>
</gene>
<comment type="catalytic activity">
    <reaction evidence="8">
        <text>N(4)-(alpha-D-Man-(1-&gt;2)-alpha-D-Man-(1-&gt;2)-alpha-D-Man-(1-&gt;3)-[alpha-D-Man-(1-&gt;3)-[alpha-D-Man-(1-&gt;2)-alpha-D-Man-(1-&gt;6)]-alpha-D-Man-(1-&gt;6)]-beta-D-Man-(1-&gt;4)-beta-D-GlcNAc-(1-&gt;4)-beta-D-GlcNAc)-L-asparaginyl-[protein] (N-glucan mannose isomer 8A1,2,3B1,3) + 3 H2O = N(4)-(alpha-D-Man-(1-&gt;3)-[alpha-D-Man-(1-&gt;3)-[alpha-D-Man-(1-&gt;6)]-alpha-D-Man-(1-&gt;6)]-beta-D-Man-(1-&gt;4)-beta-D-GlcNAc-(1-&gt;4)-beta-D-GlcNAc)-L-asparaginyl-[protein] (N-glucan mannose isomer 5A1,2) + 3 beta-D-mannose</text>
        <dbReference type="Rhea" id="RHEA:56028"/>
        <dbReference type="Rhea" id="RHEA-COMP:14358"/>
        <dbReference type="Rhea" id="RHEA-COMP:14367"/>
        <dbReference type="ChEBI" id="CHEBI:15377"/>
        <dbReference type="ChEBI" id="CHEBI:28563"/>
        <dbReference type="ChEBI" id="CHEBI:59087"/>
        <dbReference type="ChEBI" id="CHEBI:60628"/>
        <dbReference type="EC" id="3.2.1.113"/>
    </reaction>
</comment>
<dbReference type="OrthoDB" id="8118055at2759"/>
<evidence type="ECO:0000256" key="10">
    <source>
        <dbReference type="RuleBase" id="RU361193"/>
    </source>
</evidence>
<dbReference type="Pfam" id="PF01532">
    <property type="entry name" value="Glyco_hydro_47"/>
    <property type="match status" value="1"/>
</dbReference>
<sequence>MQLEWVKKREMSELIKKKTSLLRTQSKMLRSKLLDELEQQQKAKKELSDVQKAQDSLAGKKEEEQQLNLQLQPGHTFDNPAKEQLLFEKIFKEAGIQNKKQLAVVNAFMHAWKAYKQFAWGHDELKPIGRTYQEWFGIGLTLVDSLDTMYIMGLKEEFSEARDWVEKHMRLDINQDVNLFEVTIRVLGGLLSAYHLSGDVIFKHKAVSFSFFFSS</sequence>
<keyword evidence="10 12" id="KW-0326">Glycosidase</keyword>
<dbReference type="GO" id="GO:0004571">
    <property type="term" value="F:mannosyl-oligosaccharide 1,2-alpha-mannosidase activity"/>
    <property type="evidence" value="ECO:0007669"/>
    <property type="project" value="UniProtKB-EC"/>
</dbReference>
<comment type="caution">
    <text evidence="12">The sequence shown here is derived from an EMBL/GenBank/DDBJ whole genome shotgun (WGS) entry which is preliminary data.</text>
</comment>
<evidence type="ECO:0000256" key="7">
    <source>
        <dbReference type="ARBA" id="ARBA00023157"/>
    </source>
</evidence>
<dbReference type="GO" id="GO:0005509">
    <property type="term" value="F:calcium ion binding"/>
    <property type="evidence" value="ECO:0007669"/>
    <property type="project" value="InterPro"/>
</dbReference>
<evidence type="ECO:0000256" key="5">
    <source>
        <dbReference type="ARBA" id="ARBA00022801"/>
    </source>
</evidence>
<keyword evidence="13" id="KW-1185">Reference proteome</keyword>
<keyword evidence="5 10" id="KW-0378">Hydrolase</keyword>
<evidence type="ECO:0000256" key="9">
    <source>
        <dbReference type="ARBA" id="ARBA00048605"/>
    </source>
</evidence>
<reference evidence="12" key="1">
    <citation type="submission" date="2021-01" db="EMBL/GenBank/DDBJ databases">
        <authorList>
            <person name="Li R."/>
            <person name="Bekaert M."/>
        </authorList>
    </citation>
    <scope>NUCLEOTIDE SEQUENCE</scope>
    <source>
        <strain evidence="12">Farmed</strain>
    </source>
</reference>
<evidence type="ECO:0000256" key="6">
    <source>
        <dbReference type="ARBA" id="ARBA00022837"/>
    </source>
</evidence>
<dbReference type="InterPro" id="IPR036026">
    <property type="entry name" value="Seven-hairpin_glycosidases"/>
</dbReference>
<evidence type="ECO:0000256" key="3">
    <source>
        <dbReference type="ARBA" id="ARBA00007658"/>
    </source>
</evidence>
<keyword evidence="6" id="KW-0106">Calcium</keyword>
<comment type="similarity">
    <text evidence="3 10">Belongs to the glycosyl hydrolase 47 family.</text>
</comment>
<dbReference type="InterPro" id="IPR001382">
    <property type="entry name" value="Glyco_hydro_47"/>
</dbReference>
<dbReference type="InterPro" id="IPR012341">
    <property type="entry name" value="6hp_glycosidase-like_sf"/>
</dbReference>
<evidence type="ECO:0000256" key="2">
    <source>
        <dbReference type="ARBA" id="ARBA00004922"/>
    </source>
</evidence>
<keyword evidence="4" id="KW-0479">Metal-binding</keyword>
<evidence type="ECO:0000256" key="4">
    <source>
        <dbReference type="ARBA" id="ARBA00022723"/>
    </source>
</evidence>
<keyword evidence="7" id="KW-1015">Disulfide bond</keyword>
<comment type="cofactor">
    <cofactor evidence="1">
        <name>Ca(2+)</name>
        <dbReference type="ChEBI" id="CHEBI:29108"/>
    </cofactor>
</comment>
<dbReference type="EMBL" id="CAHIKZ030003095">
    <property type="protein sequence ID" value="CAE1296113.1"/>
    <property type="molecule type" value="Genomic_DNA"/>
</dbReference>
<proteinExistence type="inferred from homology"/>
<feature type="region of interest" description="Disordered" evidence="11">
    <location>
        <begin position="44"/>
        <end position="65"/>
    </location>
</feature>
<comment type="pathway">
    <text evidence="2">Protein modification; protein glycosylation.</text>
</comment>
<dbReference type="Gene3D" id="1.50.10.10">
    <property type="match status" value="1"/>
</dbReference>
<dbReference type="Proteomes" id="UP000597762">
    <property type="component" value="Unassembled WGS sequence"/>
</dbReference>
<organism evidence="12 13">
    <name type="scientific">Acanthosepion pharaonis</name>
    <name type="common">Pharaoh cuttlefish</name>
    <name type="synonym">Sepia pharaonis</name>
    <dbReference type="NCBI Taxonomy" id="158019"/>
    <lineage>
        <taxon>Eukaryota</taxon>
        <taxon>Metazoa</taxon>
        <taxon>Spiralia</taxon>
        <taxon>Lophotrochozoa</taxon>
        <taxon>Mollusca</taxon>
        <taxon>Cephalopoda</taxon>
        <taxon>Coleoidea</taxon>
        <taxon>Decapodiformes</taxon>
        <taxon>Sepiida</taxon>
        <taxon>Sepiina</taxon>
        <taxon>Sepiidae</taxon>
        <taxon>Acanthosepion</taxon>
    </lineage>
</organism>
<dbReference type="GO" id="GO:0005975">
    <property type="term" value="P:carbohydrate metabolic process"/>
    <property type="evidence" value="ECO:0007669"/>
    <property type="project" value="InterPro"/>
</dbReference>